<evidence type="ECO:0000313" key="3">
    <source>
        <dbReference type="Proteomes" id="UP000239007"/>
    </source>
</evidence>
<protein>
    <recommendedName>
        <fullName evidence="4">DUF2987 domain-containing protein</fullName>
    </recommendedName>
</protein>
<dbReference type="InterPro" id="IPR021370">
    <property type="entry name" value="DUF2987"/>
</dbReference>
<dbReference type="EMBL" id="MSCH01000003">
    <property type="protein sequence ID" value="PQJ54233.1"/>
    <property type="molecule type" value="Genomic_DNA"/>
</dbReference>
<gene>
    <name evidence="2" type="ORF">BTO11_11600</name>
</gene>
<comment type="caution">
    <text evidence="2">The sequence shown here is derived from an EMBL/GenBank/DDBJ whole genome shotgun (WGS) entry which is preliminary data.</text>
</comment>
<organism evidence="2 3">
    <name type="scientific">Psychrosphaera saromensis</name>
    <dbReference type="NCBI Taxonomy" id="716813"/>
    <lineage>
        <taxon>Bacteria</taxon>
        <taxon>Pseudomonadati</taxon>
        <taxon>Pseudomonadota</taxon>
        <taxon>Gammaproteobacteria</taxon>
        <taxon>Alteromonadales</taxon>
        <taxon>Pseudoalteromonadaceae</taxon>
        <taxon>Psychrosphaera</taxon>
    </lineage>
</organism>
<dbReference type="AlphaFoldDB" id="A0A2S7UWB7"/>
<evidence type="ECO:0000256" key="1">
    <source>
        <dbReference type="SAM" id="SignalP"/>
    </source>
</evidence>
<name>A0A2S7UWB7_9GAMM</name>
<proteinExistence type="predicted"/>
<keyword evidence="1" id="KW-0732">Signal</keyword>
<feature type="chain" id="PRO_5015572659" description="DUF2987 domain-containing protein" evidence="1">
    <location>
        <begin position="28"/>
        <end position="221"/>
    </location>
</feature>
<dbReference type="OrthoDB" id="6402179at2"/>
<dbReference type="RefSeq" id="WP_105052746.1">
    <property type="nucleotide sequence ID" value="NZ_BMYG01000006.1"/>
</dbReference>
<keyword evidence="3" id="KW-1185">Reference proteome</keyword>
<evidence type="ECO:0000313" key="2">
    <source>
        <dbReference type="EMBL" id="PQJ54233.1"/>
    </source>
</evidence>
<sequence length="221" mass="24508">MQTIKYGVLTGLLVLMTSSLLPMAAHAASEENQLVLNYDGFFDRLEDLNESEYQDIKLAFYFMNQQGDACPVKSVRLQTQLNKMEVYYLPSGEILLPFDHQLDADKAAIVIEKADDQICGLNMRLESVILLDKDVDVTKAKSLISTFDLALNDLAGMMSFTLPDVVGISFKTAADETLTINNMIAGECKLNSCTLSLADLDLYQDKVSFSHSIVKALPHIK</sequence>
<evidence type="ECO:0008006" key="4">
    <source>
        <dbReference type="Google" id="ProtNLM"/>
    </source>
</evidence>
<dbReference type="Pfam" id="PF11205">
    <property type="entry name" value="DUF2987"/>
    <property type="match status" value="1"/>
</dbReference>
<feature type="signal peptide" evidence="1">
    <location>
        <begin position="1"/>
        <end position="27"/>
    </location>
</feature>
<accession>A0A2S7UWB7</accession>
<dbReference type="Proteomes" id="UP000239007">
    <property type="component" value="Unassembled WGS sequence"/>
</dbReference>
<reference evidence="2 3" key="1">
    <citation type="submission" date="2016-12" db="EMBL/GenBank/DDBJ databases">
        <title>Diversity of luminous bacteria.</title>
        <authorList>
            <person name="Yoshizawa S."/>
            <person name="Kogure K."/>
        </authorList>
    </citation>
    <scope>NUCLEOTIDE SEQUENCE [LARGE SCALE GENOMIC DNA]</scope>
    <source>
        <strain evidence="2 3">SA4-48</strain>
    </source>
</reference>